<accession>A0AA37HKB3</accession>
<keyword evidence="4 5" id="KW-0378">Hydrolase</keyword>
<dbReference type="InterPro" id="IPR022907">
    <property type="entry name" value="VapC_family"/>
</dbReference>
<feature type="domain" description="PIN" evidence="6">
    <location>
        <begin position="2"/>
        <end position="128"/>
    </location>
</feature>
<feature type="binding site" evidence="5">
    <location>
        <position position="103"/>
    </location>
    <ligand>
        <name>Mg(2+)</name>
        <dbReference type="ChEBI" id="CHEBI:18420"/>
    </ligand>
</feature>
<comment type="similarity">
    <text evidence="5">Belongs to the PINc/VapC protein family.</text>
</comment>
<dbReference type="Gene3D" id="3.40.50.1010">
    <property type="entry name" value="5'-nuclease"/>
    <property type="match status" value="1"/>
</dbReference>
<proteinExistence type="inferred from homology"/>
<reference evidence="7" key="2">
    <citation type="submission" date="2021-08" db="EMBL/GenBank/DDBJ databases">
        <authorList>
            <person name="Tani A."/>
            <person name="Ola A."/>
            <person name="Ogura Y."/>
            <person name="Katsura K."/>
            <person name="Hayashi T."/>
        </authorList>
    </citation>
    <scope>NUCLEOTIDE SEQUENCE</scope>
    <source>
        <strain evidence="7">NBRC 103626</strain>
    </source>
</reference>
<organism evidence="7 8">
    <name type="scientific">Methylobacterium gregans</name>
    <dbReference type="NCBI Taxonomy" id="374424"/>
    <lineage>
        <taxon>Bacteria</taxon>
        <taxon>Pseudomonadati</taxon>
        <taxon>Pseudomonadota</taxon>
        <taxon>Alphaproteobacteria</taxon>
        <taxon>Hyphomicrobiales</taxon>
        <taxon>Methylobacteriaceae</taxon>
        <taxon>Methylobacterium</taxon>
    </lineage>
</organism>
<dbReference type="EMBL" id="BPQM01000002">
    <property type="protein sequence ID" value="GJD76931.1"/>
    <property type="molecule type" value="Genomic_DNA"/>
</dbReference>
<dbReference type="RefSeq" id="WP_238300476.1">
    <property type="nucleotide sequence ID" value="NZ_BPQM01000002.1"/>
</dbReference>
<comment type="caution">
    <text evidence="7">The sequence shown here is derived from an EMBL/GenBank/DDBJ whole genome shotgun (WGS) entry which is preliminary data.</text>
</comment>
<dbReference type="AlphaFoldDB" id="A0AA37HKB3"/>
<evidence type="ECO:0000256" key="5">
    <source>
        <dbReference type="HAMAP-Rule" id="MF_00265"/>
    </source>
</evidence>
<evidence type="ECO:0000259" key="6">
    <source>
        <dbReference type="Pfam" id="PF01850"/>
    </source>
</evidence>
<keyword evidence="8" id="KW-1185">Reference proteome</keyword>
<keyword evidence="5" id="KW-0460">Magnesium</keyword>
<dbReference type="GO" id="GO:0000287">
    <property type="term" value="F:magnesium ion binding"/>
    <property type="evidence" value="ECO:0007669"/>
    <property type="project" value="UniProtKB-UniRule"/>
</dbReference>
<dbReference type="Proteomes" id="UP001055108">
    <property type="component" value="Unassembled WGS sequence"/>
</dbReference>
<sequence length="134" mass="14118">MFIAASALVAITLNEPEGAALAAELDAATDPITTPLAIYEAVLAVARKRQGGPQAARADIQFLLTEARIRCVPIVPEDGDAALEAFGRYGKGQGHPAQLNLGDCFAYAVARRYRVPLLFTGDDFSRTDVNAGSA</sequence>
<keyword evidence="3 5" id="KW-0479">Metal-binding</keyword>
<keyword evidence="1 5" id="KW-1277">Toxin-antitoxin system</keyword>
<dbReference type="InterPro" id="IPR029060">
    <property type="entry name" value="PIN-like_dom_sf"/>
</dbReference>
<name>A0AA37HKB3_9HYPH</name>
<evidence type="ECO:0000256" key="4">
    <source>
        <dbReference type="ARBA" id="ARBA00022801"/>
    </source>
</evidence>
<dbReference type="SUPFAM" id="SSF88723">
    <property type="entry name" value="PIN domain-like"/>
    <property type="match status" value="1"/>
</dbReference>
<comment type="function">
    <text evidence="5">Toxic component of a toxin-antitoxin (TA) system. An RNase.</text>
</comment>
<protein>
    <recommendedName>
        <fullName evidence="5">Ribonuclease VapC</fullName>
        <shortName evidence="5">RNase VapC</shortName>
        <ecNumber evidence="5">3.1.-.-</ecNumber>
    </recommendedName>
    <alternativeName>
        <fullName evidence="5">Toxin VapC</fullName>
    </alternativeName>
</protein>
<evidence type="ECO:0000256" key="1">
    <source>
        <dbReference type="ARBA" id="ARBA00022649"/>
    </source>
</evidence>
<evidence type="ECO:0000256" key="3">
    <source>
        <dbReference type="ARBA" id="ARBA00022723"/>
    </source>
</evidence>
<dbReference type="Pfam" id="PF01850">
    <property type="entry name" value="PIN"/>
    <property type="match status" value="1"/>
</dbReference>
<keyword evidence="2 5" id="KW-0540">Nuclease</keyword>
<gene>
    <name evidence="5" type="primary">vapC</name>
    <name evidence="7" type="ORF">NBEOAGPD_0132</name>
</gene>
<dbReference type="EC" id="3.1.-.-" evidence="5"/>
<comment type="cofactor">
    <cofactor evidence="5">
        <name>Mg(2+)</name>
        <dbReference type="ChEBI" id="CHEBI:18420"/>
    </cofactor>
</comment>
<dbReference type="GO" id="GO:0090729">
    <property type="term" value="F:toxin activity"/>
    <property type="evidence" value="ECO:0007669"/>
    <property type="project" value="UniProtKB-KW"/>
</dbReference>
<reference evidence="7" key="1">
    <citation type="journal article" date="2016" name="Front. Microbiol.">
        <title>Genome Sequence of the Piezophilic, Mesophilic Sulfate-Reducing Bacterium Desulfovibrio indicus J2T.</title>
        <authorList>
            <person name="Cao J."/>
            <person name="Maignien L."/>
            <person name="Shao Z."/>
            <person name="Alain K."/>
            <person name="Jebbar M."/>
        </authorList>
    </citation>
    <scope>NUCLEOTIDE SEQUENCE</scope>
    <source>
        <strain evidence="7">NBRC 103626</strain>
    </source>
</reference>
<dbReference type="GO" id="GO:0004540">
    <property type="term" value="F:RNA nuclease activity"/>
    <property type="evidence" value="ECO:0007669"/>
    <property type="project" value="InterPro"/>
</dbReference>
<dbReference type="GO" id="GO:0016787">
    <property type="term" value="F:hydrolase activity"/>
    <property type="evidence" value="ECO:0007669"/>
    <property type="project" value="UniProtKB-KW"/>
</dbReference>
<keyword evidence="5" id="KW-0800">Toxin</keyword>
<evidence type="ECO:0000256" key="2">
    <source>
        <dbReference type="ARBA" id="ARBA00022722"/>
    </source>
</evidence>
<dbReference type="InterPro" id="IPR002716">
    <property type="entry name" value="PIN_dom"/>
</dbReference>
<dbReference type="CDD" id="cd09871">
    <property type="entry name" value="PIN_MtVapC28-VapC30-like"/>
    <property type="match status" value="1"/>
</dbReference>
<evidence type="ECO:0000313" key="8">
    <source>
        <dbReference type="Proteomes" id="UP001055108"/>
    </source>
</evidence>
<evidence type="ECO:0000313" key="7">
    <source>
        <dbReference type="EMBL" id="GJD76931.1"/>
    </source>
</evidence>
<comment type="caution">
    <text evidence="5">Lacks conserved residue(s) required for the propagation of feature annotation.</text>
</comment>
<dbReference type="HAMAP" id="MF_00265">
    <property type="entry name" value="VapC_Nob1"/>
    <property type="match status" value="1"/>
</dbReference>